<protein>
    <submittedName>
        <fullName evidence="2">Uncharacterized protein</fullName>
    </submittedName>
</protein>
<evidence type="ECO:0000256" key="1">
    <source>
        <dbReference type="SAM" id="MobiDB-lite"/>
    </source>
</evidence>
<feature type="compositionally biased region" description="Basic and acidic residues" evidence="1">
    <location>
        <begin position="54"/>
        <end position="64"/>
    </location>
</feature>
<accession>A0A834PFR1</accession>
<evidence type="ECO:0000313" key="3">
    <source>
        <dbReference type="Proteomes" id="UP000600918"/>
    </source>
</evidence>
<name>A0A834PFR1_VESPE</name>
<organism evidence="2 3">
    <name type="scientific">Vespula pensylvanica</name>
    <name type="common">Western yellow jacket</name>
    <name type="synonym">Wasp</name>
    <dbReference type="NCBI Taxonomy" id="30213"/>
    <lineage>
        <taxon>Eukaryota</taxon>
        <taxon>Metazoa</taxon>
        <taxon>Ecdysozoa</taxon>
        <taxon>Arthropoda</taxon>
        <taxon>Hexapoda</taxon>
        <taxon>Insecta</taxon>
        <taxon>Pterygota</taxon>
        <taxon>Neoptera</taxon>
        <taxon>Endopterygota</taxon>
        <taxon>Hymenoptera</taxon>
        <taxon>Apocrita</taxon>
        <taxon>Aculeata</taxon>
        <taxon>Vespoidea</taxon>
        <taxon>Vespidae</taxon>
        <taxon>Vespinae</taxon>
        <taxon>Vespula</taxon>
    </lineage>
</organism>
<proteinExistence type="predicted"/>
<feature type="region of interest" description="Disordered" evidence="1">
    <location>
        <begin position="37"/>
        <end position="82"/>
    </location>
</feature>
<keyword evidence="3" id="KW-1185">Reference proteome</keyword>
<dbReference type="AlphaFoldDB" id="A0A834PFR1"/>
<dbReference type="EMBL" id="JACSDY010000001">
    <property type="protein sequence ID" value="KAF7438341.1"/>
    <property type="molecule type" value="Genomic_DNA"/>
</dbReference>
<dbReference type="Proteomes" id="UP000600918">
    <property type="component" value="Unassembled WGS sequence"/>
</dbReference>
<gene>
    <name evidence="2" type="ORF">H0235_000732</name>
</gene>
<reference evidence="2" key="1">
    <citation type="journal article" date="2020" name="G3 (Bethesda)">
        <title>High-Quality Assemblies for Three Invasive Social Wasps from the &lt;i&gt;Vespula&lt;/i&gt; Genus.</title>
        <authorList>
            <person name="Harrop T.W.R."/>
            <person name="Guhlin J."/>
            <person name="McLaughlin G.M."/>
            <person name="Permina E."/>
            <person name="Stockwell P."/>
            <person name="Gilligan J."/>
            <person name="Le Lec M.F."/>
            <person name="Gruber M.A.M."/>
            <person name="Quinn O."/>
            <person name="Lovegrove M."/>
            <person name="Duncan E.J."/>
            <person name="Remnant E.J."/>
            <person name="Van Eeckhoven J."/>
            <person name="Graham B."/>
            <person name="Knapp R.A."/>
            <person name="Langford K.W."/>
            <person name="Kronenberg Z."/>
            <person name="Press M.O."/>
            <person name="Eacker S.M."/>
            <person name="Wilson-Rankin E.E."/>
            <person name="Purcell J."/>
            <person name="Lester P.J."/>
            <person name="Dearden P.K."/>
        </authorList>
    </citation>
    <scope>NUCLEOTIDE SEQUENCE</scope>
    <source>
        <strain evidence="2">Volc-1</strain>
    </source>
</reference>
<evidence type="ECO:0000313" key="2">
    <source>
        <dbReference type="EMBL" id="KAF7438341.1"/>
    </source>
</evidence>
<feature type="compositionally biased region" description="Polar residues" evidence="1">
    <location>
        <begin position="66"/>
        <end position="75"/>
    </location>
</feature>
<sequence length="121" mass="13584">MASHRFLVNPASHWAKLLRLQTRDRIPHSGWNVEKKQKRIEERARSQQQVSGDLRIRNGKKEGQFPRSTLSTSTMDFPEQDVRSEGKTAAKYVLNVDTGTPLSTCGYAISSATIGNKTIVD</sequence>
<comment type="caution">
    <text evidence="2">The sequence shown here is derived from an EMBL/GenBank/DDBJ whole genome shotgun (WGS) entry which is preliminary data.</text>
</comment>